<dbReference type="EMBL" id="CAJZBQ010000052">
    <property type="protein sequence ID" value="CAG9331016.1"/>
    <property type="molecule type" value="Genomic_DNA"/>
</dbReference>
<evidence type="ECO:0000313" key="6">
    <source>
        <dbReference type="EMBL" id="CAG9331016.1"/>
    </source>
</evidence>
<evidence type="ECO:0000256" key="1">
    <source>
        <dbReference type="ARBA" id="ARBA00022618"/>
    </source>
</evidence>
<dbReference type="SUPFAM" id="SSF47954">
    <property type="entry name" value="Cyclin-like"/>
    <property type="match status" value="1"/>
</dbReference>
<evidence type="ECO:0000256" key="3">
    <source>
        <dbReference type="ARBA" id="ARBA00023306"/>
    </source>
</evidence>
<dbReference type="Pfam" id="PF00134">
    <property type="entry name" value="Cyclin_N"/>
    <property type="match status" value="1"/>
</dbReference>
<keyword evidence="2 4" id="KW-0195">Cyclin</keyword>
<dbReference type="InterPro" id="IPR039361">
    <property type="entry name" value="Cyclin"/>
</dbReference>
<accession>A0AAU9JZW9</accession>
<proteinExistence type="inferred from homology"/>
<evidence type="ECO:0000256" key="4">
    <source>
        <dbReference type="RuleBase" id="RU000383"/>
    </source>
</evidence>
<evidence type="ECO:0000259" key="5">
    <source>
        <dbReference type="SMART" id="SM00385"/>
    </source>
</evidence>
<keyword evidence="3" id="KW-0131">Cell cycle</keyword>
<dbReference type="Gene3D" id="1.10.472.10">
    <property type="entry name" value="Cyclin-like"/>
    <property type="match status" value="1"/>
</dbReference>
<dbReference type="InterPro" id="IPR036915">
    <property type="entry name" value="Cyclin-like_sf"/>
</dbReference>
<keyword evidence="7" id="KW-1185">Reference proteome</keyword>
<evidence type="ECO:0000256" key="2">
    <source>
        <dbReference type="ARBA" id="ARBA00023127"/>
    </source>
</evidence>
<evidence type="ECO:0000313" key="7">
    <source>
        <dbReference type="Proteomes" id="UP001162131"/>
    </source>
</evidence>
<comment type="caution">
    <text evidence="6">The sequence shown here is derived from an EMBL/GenBank/DDBJ whole genome shotgun (WGS) entry which is preliminary data.</text>
</comment>
<dbReference type="FunFam" id="1.10.472.10:FF:000001">
    <property type="entry name" value="G2/mitotic-specific cyclin"/>
    <property type="match status" value="1"/>
</dbReference>
<protein>
    <recommendedName>
        <fullName evidence="5">Cyclin-like domain-containing protein</fullName>
    </recommendedName>
</protein>
<dbReference type="InterPro" id="IPR013763">
    <property type="entry name" value="Cyclin-like_dom"/>
</dbReference>
<dbReference type="InterPro" id="IPR006671">
    <property type="entry name" value="Cyclin_N"/>
</dbReference>
<dbReference type="Proteomes" id="UP001162131">
    <property type="component" value="Unassembled WGS sequence"/>
</dbReference>
<name>A0AAU9JZW9_9CILI</name>
<feature type="domain" description="Cyclin-like" evidence="5">
    <location>
        <begin position="140"/>
        <end position="225"/>
    </location>
</feature>
<dbReference type="AlphaFoldDB" id="A0AAU9JZW9"/>
<comment type="similarity">
    <text evidence="4">Belongs to the cyclin family.</text>
</comment>
<sequence>MDKFIIKTSDLDTSSTDYKYDKDFLSQLICEEHLEIYEPAALCNNYLTHNTNEKSYISNDQDSNSDIISDLYCDEDMNSCEELNNDHTLEEKTFVKPQIISPSLYFKEVREKELLYLPDPEALKTIQGYISPKMRTILIGWMMEVAATFSVHKETLYMAISHLDRFISAYPDIETGIFQLVGLSTVLIAMKAEEIMVPQFSELLKTTDNAYNASELSNMEKTILKTLKWKIYPPTAFSCLNFLLSEWDKFIISTYGSIENSIVLSKDENERQNQSDFFNLILITYKQNNQASIRRLCEVNQFLDFAALDCEMLKFKPSEAALGVFYLMIQKAFNESDYGLLRYCGNGYQFEEFDGGSLTHNILEYFFSSVLDVGPIDLIYSSYQYFLQLAPNIRFTDESVIK</sequence>
<dbReference type="GO" id="GO:0051301">
    <property type="term" value="P:cell division"/>
    <property type="evidence" value="ECO:0007669"/>
    <property type="project" value="UniProtKB-KW"/>
</dbReference>
<dbReference type="SMART" id="SM00385">
    <property type="entry name" value="CYCLIN"/>
    <property type="match status" value="1"/>
</dbReference>
<organism evidence="6 7">
    <name type="scientific">Blepharisma stoltei</name>
    <dbReference type="NCBI Taxonomy" id="1481888"/>
    <lineage>
        <taxon>Eukaryota</taxon>
        <taxon>Sar</taxon>
        <taxon>Alveolata</taxon>
        <taxon>Ciliophora</taxon>
        <taxon>Postciliodesmatophora</taxon>
        <taxon>Heterotrichea</taxon>
        <taxon>Heterotrichida</taxon>
        <taxon>Blepharismidae</taxon>
        <taxon>Blepharisma</taxon>
    </lineage>
</organism>
<reference evidence="6" key="1">
    <citation type="submission" date="2021-09" db="EMBL/GenBank/DDBJ databases">
        <authorList>
            <consortium name="AG Swart"/>
            <person name="Singh M."/>
            <person name="Singh A."/>
            <person name="Seah K."/>
            <person name="Emmerich C."/>
        </authorList>
    </citation>
    <scope>NUCLEOTIDE SEQUENCE</scope>
    <source>
        <strain evidence="6">ATCC30299</strain>
    </source>
</reference>
<gene>
    <name evidence="6" type="ORF">BSTOLATCC_MIC52422</name>
</gene>
<keyword evidence="1" id="KW-0132">Cell division</keyword>
<dbReference type="PANTHER" id="PTHR10177">
    <property type="entry name" value="CYCLINS"/>
    <property type="match status" value="1"/>
</dbReference>